<dbReference type="Pfam" id="PF23598">
    <property type="entry name" value="LRR_14"/>
    <property type="match status" value="1"/>
</dbReference>
<gene>
    <name evidence="9" type="ORF">CKAN_01365300</name>
</gene>
<evidence type="ECO:0000256" key="2">
    <source>
        <dbReference type="ARBA" id="ARBA00022741"/>
    </source>
</evidence>
<dbReference type="SUPFAM" id="SSF52540">
    <property type="entry name" value="P-loop containing nucleoside triphosphate hydrolases"/>
    <property type="match status" value="1"/>
</dbReference>
<feature type="domain" description="Disease resistance N-terminal" evidence="6">
    <location>
        <begin position="84"/>
        <end position="156"/>
    </location>
</feature>
<feature type="domain" description="Disease resistance R13L4/SHOC-2-like LRR" evidence="8">
    <location>
        <begin position="611"/>
        <end position="930"/>
    </location>
</feature>
<dbReference type="GO" id="GO:0098542">
    <property type="term" value="P:defense response to other organism"/>
    <property type="evidence" value="ECO:0007669"/>
    <property type="project" value="TreeGrafter"/>
</dbReference>
<proteinExistence type="predicted"/>
<dbReference type="InterPro" id="IPR058922">
    <property type="entry name" value="WHD_DRP"/>
</dbReference>
<dbReference type="PRINTS" id="PR00364">
    <property type="entry name" value="DISEASERSIST"/>
</dbReference>
<comment type="caution">
    <text evidence="9">The sequence shown here is derived from an EMBL/GenBank/DDBJ whole genome shotgun (WGS) entry which is preliminary data.</text>
</comment>
<keyword evidence="2" id="KW-0547">Nucleotide-binding</keyword>
<dbReference type="InterPro" id="IPR032675">
    <property type="entry name" value="LRR_dom_sf"/>
</dbReference>
<feature type="domain" description="Disease resistance protein winged helix" evidence="7">
    <location>
        <begin position="497"/>
        <end position="568"/>
    </location>
</feature>
<organism evidence="9 10">
    <name type="scientific">Cinnamomum micranthum f. kanehirae</name>
    <dbReference type="NCBI Taxonomy" id="337451"/>
    <lineage>
        <taxon>Eukaryota</taxon>
        <taxon>Viridiplantae</taxon>
        <taxon>Streptophyta</taxon>
        <taxon>Embryophyta</taxon>
        <taxon>Tracheophyta</taxon>
        <taxon>Spermatophyta</taxon>
        <taxon>Magnoliopsida</taxon>
        <taxon>Magnoliidae</taxon>
        <taxon>Laurales</taxon>
        <taxon>Lauraceae</taxon>
        <taxon>Cinnamomum</taxon>
    </lineage>
</organism>
<dbReference type="PANTHER" id="PTHR23155">
    <property type="entry name" value="DISEASE RESISTANCE PROTEIN RP"/>
    <property type="match status" value="1"/>
</dbReference>
<evidence type="ECO:0000313" key="10">
    <source>
        <dbReference type="Proteomes" id="UP000283530"/>
    </source>
</evidence>
<dbReference type="InterPro" id="IPR055414">
    <property type="entry name" value="LRR_R13L4/SHOC2-like"/>
</dbReference>
<dbReference type="CDD" id="cd14798">
    <property type="entry name" value="RX-CC_like"/>
    <property type="match status" value="1"/>
</dbReference>
<evidence type="ECO:0000256" key="1">
    <source>
        <dbReference type="ARBA" id="ARBA00022737"/>
    </source>
</evidence>
<evidence type="ECO:0000259" key="6">
    <source>
        <dbReference type="Pfam" id="PF18052"/>
    </source>
</evidence>
<dbReference type="InterPro" id="IPR038005">
    <property type="entry name" value="RX-like_CC"/>
</dbReference>
<dbReference type="GO" id="GO:0043531">
    <property type="term" value="F:ADP binding"/>
    <property type="evidence" value="ECO:0007669"/>
    <property type="project" value="InterPro"/>
</dbReference>
<dbReference type="Pfam" id="PF23559">
    <property type="entry name" value="WHD_DRP"/>
    <property type="match status" value="1"/>
</dbReference>
<dbReference type="Pfam" id="PF00931">
    <property type="entry name" value="NB-ARC"/>
    <property type="match status" value="1"/>
</dbReference>
<evidence type="ECO:0000256" key="4">
    <source>
        <dbReference type="SAM" id="MobiDB-lite"/>
    </source>
</evidence>
<dbReference type="Gene3D" id="3.40.50.300">
    <property type="entry name" value="P-loop containing nucleotide triphosphate hydrolases"/>
    <property type="match status" value="1"/>
</dbReference>
<dbReference type="Proteomes" id="UP000283530">
    <property type="component" value="Unassembled WGS sequence"/>
</dbReference>
<dbReference type="Pfam" id="PF18052">
    <property type="entry name" value="Rx_N"/>
    <property type="match status" value="1"/>
</dbReference>
<protein>
    <submittedName>
        <fullName evidence="9">Disease resistance protein RPM1-like protein</fullName>
    </submittedName>
</protein>
<dbReference type="FunFam" id="1.10.10.10:FF:000322">
    <property type="entry name" value="Probable disease resistance protein At1g63360"/>
    <property type="match status" value="1"/>
</dbReference>
<accession>A0A3S3MJE9</accession>
<feature type="compositionally biased region" description="Basic residues" evidence="4">
    <location>
        <begin position="51"/>
        <end position="60"/>
    </location>
</feature>
<evidence type="ECO:0000256" key="3">
    <source>
        <dbReference type="ARBA" id="ARBA00022821"/>
    </source>
</evidence>
<evidence type="ECO:0000259" key="7">
    <source>
        <dbReference type="Pfam" id="PF23559"/>
    </source>
</evidence>
<dbReference type="Gene3D" id="1.10.10.10">
    <property type="entry name" value="Winged helix-like DNA-binding domain superfamily/Winged helix DNA-binding domain"/>
    <property type="match status" value="1"/>
</dbReference>
<dbReference type="InterPro" id="IPR044974">
    <property type="entry name" value="Disease_R_plants"/>
</dbReference>
<evidence type="ECO:0000259" key="5">
    <source>
        <dbReference type="Pfam" id="PF00931"/>
    </source>
</evidence>
<sequence length="1005" mass="115156">MRQIKVQTVWGMDSKRTNGRKGNGAKKEVEEKWERKEIEDKDHRGNGRAVAGRRRRKRKKDQGLGEIMDLGPTKLKTNGQVSKLGDFAQRFQLIHDDCMWLKGEVSMMKALLRDADRRSAADEAVKEWLEQVRNVALKIEDFLDYYTYRENMLKSSGGATHPAPDGASLPVPSRMVNLVSTNWRYSCWVNEMANEIGSIKKEVETISRRVQTYGLHRTRDEGESSSSSIIWRTTQQSFGYSPLFEQVEMVGFDEDVRRIMDWLLSEDNNFILRSCMCIVGMGGSGKTALAKRVYKLAHNSFDHHLWMTASESSQFFGFLKGIQDTKQNSHSTKLQDSYVLVVDDIIDVRVCNFVRGALPPYGRGRIIFTSRQNIAPSLVYENCHVHTLKPLPYELAWELFCKKAFRYFSPPRICPDFLNDVATEIVRRCSGLPLAIVLMGGLMSNKGSSPREWKDVLDHFNQELVHNPHLESINTIFQASYNYLPSHLQYCFLYSCLFPKGSEIKRKRIIRLWVAQGFVKEQRGKALEEVSNDYFIQLIERSMLEPIISNLTGELVSYRVHEIMYELAVNNFKDAFGLFDEAQIHQMIGKRYLAFHNEAIVTVSNKEYMKARALLVFKMCNLIQVLPSLIFLRVLCLDDTPIQYLPDEVGKLFHLTYLGLRRTNIFRLPDSLEKLHNLETLDIRGTPVVTLSSGITNIRKLRHLLLKNMKIHCASKLVRMPHGMDNLCLLQTLSGVNADAHFCRELDRLNQLKKLYVRVTGQVARSLFAGINQMVNLCSLKIECRDTVGNYTNLMLETSQPPPMYLEKLILGGIIMELPLWFERFNSLHVLHLVNSMLVSDPLSNLSKLPNLVSLILFHAYTGEQMGCGPGGFPKLCHLHITSLIELEEWTPIEEGTMPCIQYLSIVDCGKLKMLPQRFEQLVTLQNLELIEMPLEFLRRLTTEDFYKVRHISKITDLPSNDFVSASRSCSTNIRRTPQSSISMFHFSTSASLVSVLGYLQKKSN</sequence>
<evidence type="ECO:0000313" key="9">
    <source>
        <dbReference type="EMBL" id="RWR84824.1"/>
    </source>
</evidence>
<dbReference type="InterPro" id="IPR041118">
    <property type="entry name" value="Rx_N"/>
</dbReference>
<dbReference type="InterPro" id="IPR002182">
    <property type="entry name" value="NB-ARC"/>
</dbReference>
<feature type="domain" description="NB-ARC" evidence="5">
    <location>
        <begin position="253"/>
        <end position="406"/>
    </location>
</feature>
<dbReference type="SUPFAM" id="SSF52058">
    <property type="entry name" value="L domain-like"/>
    <property type="match status" value="1"/>
</dbReference>
<dbReference type="AlphaFoldDB" id="A0A3S3MJE9"/>
<dbReference type="OrthoDB" id="598235at2759"/>
<name>A0A3S3MJE9_9MAGN</name>
<dbReference type="InterPro" id="IPR042197">
    <property type="entry name" value="Apaf_helical"/>
</dbReference>
<evidence type="ECO:0000259" key="8">
    <source>
        <dbReference type="Pfam" id="PF23598"/>
    </source>
</evidence>
<dbReference type="Gene3D" id="3.80.10.10">
    <property type="entry name" value="Ribonuclease Inhibitor"/>
    <property type="match status" value="1"/>
</dbReference>
<feature type="compositionally biased region" description="Basic and acidic residues" evidence="4">
    <location>
        <begin position="25"/>
        <end position="45"/>
    </location>
</feature>
<feature type="region of interest" description="Disordered" evidence="4">
    <location>
        <begin position="1"/>
        <end position="65"/>
    </location>
</feature>
<dbReference type="InterPro" id="IPR027417">
    <property type="entry name" value="P-loop_NTPase"/>
</dbReference>
<keyword evidence="3" id="KW-0611">Plant defense</keyword>
<reference evidence="9 10" key="1">
    <citation type="journal article" date="2019" name="Nat. Plants">
        <title>Stout camphor tree genome fills gaps in understanding of flowering plant genome evolution.</title>
        <authorList>
            <person name="Chaw S.M."/>
            <person name="Liu Y.C."/>
            <person name="Wu Y.W."/>
            <person name="Wang H.Y."/>
            <person name="Lin C.I."/>
            <person name="Wu C.S."/>
            <person name="Ke H.M."/>
            <person name="Chang L.Y."/>
            <person name="Hsu C.Y."/>
            <person name="Yang H.T."/>
            <person name="Sudianto E."/>
            <person name="Hsu M.H."/>
            <person name="Wu K.P."/>
            <person name="Wang L.N."/>
            <person name="Leebens-Mack J.H."/>
            <person name="Tsai I.J."/>
        </authorList>
    </citation>
    <scope>NUCLEOTIDE SEQUENCE [LARGE SCALE GENOMIC DNA]</scope>
    <source>
        <strain evidence="10">cv. Chaw 1501</strain>
        <tissue evidence="9">Young leaves</tissue>
    </source>
</reference>
<keyword evidence="1" id="KW-0677">Repeat</keyword>
<dbReference type="PANTHER" id="PTHR23155:SF1205">
    <property type="entry name" value="DISEASE RESISTANCE PROTEIN RPM1"/>
    <property type="match status" value="1"/>
</dbReference>
<dbReference type="EMBL" id="QPKB01000005">
    <property type="protein sequence ID" value="RWR84824.1"/>
    <property type="molecule type" value="Genomic_DNA"/>
</dbReference>
<dbReference type="Gene3D" id="1.20.5.4130">
    <property type="match status" value="1"/>
</dbReference>
<dbReference type="Gene3D" id="1.10.8.430">
    <property type="entry name" value="Helical domain of apoptotic protease-activating factors"/>
    <property type="match status" value="1"/>
</dbReference>
<dbReference type="InterPro" id="IPR036388">
    <property type="entry name" value="WH-like_DNA-bd_sf"/>
</dbReference>
<keyword evidence="10" id="KW-1185">Reference proteome</keyword>